<accession>A0AAD2HII1</accession>
<dbReference type="AlphaFoldDB" id="A0AAD2HII1"/>
<dbReference type="Proteomes" id="UP001295794">
    <property type="component" value="Unassembled WGS sequence"/>
</dbReference>
<evidence type="ECO:0000256" key="1">
    <source>
        <dbReference type="ARBA" id="ARBA00004434"/>
    </source>
</evidence>
<comment type="caution">
    <text evidence="12">The sequence shown here is derived from an EMBL/GenBank/DDBJ whole genome shotgun (WGS) entry which is preliminary data.</text>
</comment>
<keyword evidence="5" id="KW-0999">Mitochondrion inner membrane</keyword>
<dbReference type="EMBL" id="CAVNYO010000405">
    <property type="protein sequence ID" value="CAK5275865.1"/>
    <property type="molecule type" value="Genomic_DNA"/>
</dbReference>
<dbReference type="GO" id="GO:0016491">
    <property type="term" value="F:oxidoreductase activity"/>
    <property type="evidence" value="ECO:0007669"/>
    <property type="project" value="UniProtKB-KW"/>
</dbReference>
<dbReference type="Pfam" id="PF02936">
    <property type="entry name" value="COX4"/>
    <property type="match status" value="1"/>
</dbReference>
<evidence type="ECO:0000256" key="9">
    <source>
        <dbReference type="ARBA" id="ARBA00023128"/>
    </source>
</evidence>
<evidence type="ECO:0000256" key="5">
    <source>
        <dbReference type="ARBA" id="ARBA00022792"/>
    </source>
</evidence>
<comment type="subcellular location">
    <subcellularLocation>
        <location evidence="1">Mitochondrion inner membrane</location>
        <topology evidence="1">Single-pass membrane protein</topology>
    </subcellularLocation>
</comment>
<comment type="similarity">
    <text evidence="3">Belongs to the cytochrome c oxidase IV family.</text>
</comment>
<dbReference type="CDD" id="cd00922">
    <property type="entry name" value="Cyt_c_Oxidase_IV"/>
    <property type="match status" value="1"/>
</dbReference>
<comment type="pathway">
    <text evidence="2">Energy metabolism; oxidative phosphorylation.</text>
</comment>
<evidence type="ECO:0000256" key="8">
    <source>
        <dbReference type="ARBA" id="ARBA00023002"/>
    </source>
</evidence>
<keyword evidence="8" id="KW-0560">Oxidoreductase</keyword>
<dbReference type="GO" id="GO:0045277">
    <property type="term" value="C:respiratory chain complex IV"/>
    <property type="evidence" value="ECO:0007669"/>
    <property type="project" value="InterPro"/>
</dbReference>
<dbReference type="SUPFAM" id="SSF81406">
    <property type="entry name" value="Mitochondrial cytochrome c oxidase subunit IV"/>
    <property type="match status" value="1"/>
</dbReference>
<dbReference type="Gene3D" id="1.10.442.10">
    <property type="entry name" value="Cytochrome c oxidase subunit IV"/>
    <property type="match status" value="1"/>
</dbReference>
<evidence type="ECO:0000256" key="10">
    <source>
        <dbReference type="ARBA" id="ARBA00023136"/>
    </source>
</evidence>
<evidence type="ECO:0000256" key="3">
    <source>
        <dbReference type="ARBA" id="ARBA00008135"/>
    </source>
</evidence>
<feature type="transmembrane region" description="Helical" evidence="11">
    <location>
        <begin position="108"/>
        <end position="132"/>
    </location>
</feature>
<dbReference type="PANTHER" id="PTHR10707">
    <property type="entry name" value="CYTOCHROME C OXIDASE SUBUNIT IV"/>
    <property type="match status" value="1"/>
</dbReference>
<reference evidence="12" key="1">
    <citation type="submission" date="2023-11" db="EMBL/GenBank/DDBJ databases">
        <authorList>
            <person name="De Vega J J."/>
            <person name="De Vega J J."/>
        </authorList>
    </citation>
    <scope>NUCLEOTIDE SEQUENCE</scope>
</reference>
<organism evidence="12 13">
    <name type="scientific">Mycena citricolor</name>
    <dbReference type="NCBI Taxonomy" id="2018698"/>
    <lineage>
        <taxon>Eukaryota</taxon>
        <taxon>Fungi</taxon>
        <taxon>Dikarya</taxon>
        <taxon>Basidiomycota</taxon>
        <taxon>Agaricomycotina</taxon>
        <taxon>Agaricomycetes</taxon>
        <taxon>Agaricomycetidae</taxon>
        <taxon>Agaricales</taxon>
        <taxon>Marasmiineae</taxon>
        <taxon>Mycenaceae</taxon>
        <taxon>Mycena</taxon>
    </lineage>
</organism>
<proteinExistence type="inferred from homology"/>
<evidence type="ECO:0000256" key="11">
    <source>
        <dbReference type="SAM" id="Phobius"/>
    </source>
</evidence>
<dbReference type="GO" id="GO:0005743">
    <property type="term" value="C:mitochondrial inner membrane"/>
    <property type="evidence" value="ECO:0007669"/>
    <property type="project" value="UniProtKB-SubCell"/>
</dbReference>
<dbReference type="InterPro" id="IPR036639">
    <property type="entry name" value="Cyt_c_oxidase_su4_sf"/>
</dbReference>
<evidence type="ECO:0000256" key="7">
    <source>
        <dbReference type="ARBA" id="ARBA00022989"/>
    </source>
</evidence>
<protein>
    <recommendedName>
        <fullName evidence="14">Cytochrome c oxidase subunit IV</fullName>
    </recommendedName>
</protein>
<evidence type="ECO:0000256" key="2">
    <source>
        <dbReference type="ARBA" id="ARBA00004673"/>
    </source>
</evidence>
<dbReference type="InterPro" id="IPR004203">
    <property type="entry name" value="Cyt_c_oxidase_su4_fam"/>
</dbReference>
<keyword evidence="9" id="KW-0496">Mitochondrion</keyword>
<keyword evidence="10 11" id="KW-0472">Membrane</keyword>
<evidence type="ECO:0008006" key="14">
    <source>
        <dbReference type="Google" id="ProtNLM"/>
    </source>
</evidence>
<gene>
    <name evidence="12" type="ORF">MYCIT1_LOCUS23927</name>
</gene>
<dbReference type="GO" id="GO:0006123">
    <property type="term" value="P:mitochondrial electron transport, cytochrome c to oxygen"/>
    <property type="evidence" value="ECO:0007669"/>
    <property type="project" value="InterPro"/>
</dbReference>
<keyword evidence="13" id="KW-1185">Reference proteome</keyword>
<sequence>MQSTHMLRPVLRAQAQRRCLATAAMSHASSSSAPAAESKRAAAIPLSNIEAQWALLTPDDKSSVADQLEELQKRDWKLLSSDEKKAAYYVAFGPHGRRKPVHEKGDGFQIMLGTAGLVGIATAIFFAIRAAAPPLPKTMSKEWQEAMNERAIEQKMNPITGITSEGYKGKGFVQ</sequence>
<dbReference type="FunFam" id="1.10.442.10:FF:000002">
    <property type="entry name" value="Cytochrome c oxidase subunit V"/>
    <property type="match status" value="1"/>
</dbReference>
<keyword evidence="4 11" id="KW-0812">Transmembrane</keyword>
<evidence type="ECO:0000313" key="12">
    <source>
        <dbReference type="EMBL" id="CAK5275865.1"/>
    </source>
</evidence>
<keyword evidence="7 11" id="KW-1133">Transmembrane helix</keyword>
<evidence type="ECO:0000313" key="13">
    <source>
        <dbReference type="Proteomes" id="UP001295794"/>
    </source>
</evidence>
<keyword evidence="6" id="KW-0809">Transit peptide</keyword>
<evidence type="ECO:0000256" key="6">
    <source>
        <dbReference type="ARBA" id="ARBA00022946"/>
    </source>
</evidence>
<evidence type="ECO:0000256" key="4">
    <source>
        <dbReference type="ARBA" id="ARBA00022692"/>
    </source>
</evidence>
<name>A0AAD2HII1_9AGAR</name>
<dbReference type="PANTHER" id="PTHR10707:SF10">
    <property type="entry name" value="CYTOCHROME C OXIDASE SUBUNIT 4"/>
    <property type="match status" value="1"/>
</dbReference>